<keyword evidence="3" id="KW-1185">Reference proteome</keyword>
<dbReference type="OrthoDB" id="5576441at2759"/>
<sequence>MVQPKLTAKKHVPNKDEPRSEYNEQLSLALALSASENPSDEPISVPEPKAQSLRSRKLRPRSYSFIEMEPRSCRCEVFEQIQVTDWFVAHSFPLNNSSVQPYLNN</sequence>
<name>A0A0M3JJI2_ANISI</name>
<feature type="region of interest" description="Disordered" evidence="1">
    <location>
        <begin position="1"/>
        <end position="56"/>
    </location>
</feature>
<accession>A0A0M3JJI2</accession>
<proteinExistence type="predicted"/>
<evidence type="ECO:0000313" key="3">
    <source>
        <dbReference type="Proteomes" id="UP000267096"/>
    </source>
</evidence>
<reference evidence="2 3" key="2">
    <citation type="submission" date="2018-11" db="EMBL/GenBank/DDBJ databases">
        <authorList>
            <consortium name="Pathogen Informatics"/>
        </authorList>
    </citation>
    <scope>NUCLEOTIDE SEQUENCE [LARGE SCALE GENOMIC DNA]</scope>
</reference>
<protein>
    <submittedName>
        <fullName evidence="2 4">Uncharacterized protein</fullName>
    </submittedName>
</protein>
<feature type="compositionally biased region" description="Basic and acidic residues" evidence="1">
    <location>
        <begin position="13"/>
        <end position="22"/>
    </location>
</feature>
<dbReference type="WBParaSite" id="ASIM_0000780301-mRNA-1">
    <property type="protein sequence ID" value="ASIM_0000780301-mRNA-1"/>
    <property type="gene ID" value="ASIM_0000780301"/>
</dbReference>
<reference evidence="4" key="1">
    <citation type="submission" date="2017-02" db="UniProtKB">
        <authorList>
            <consortium name="WormBaseParasite"/>
        </authorList>
    </citation>
    <scope>IDENTIFICATION</scope>
</reference>
<evidence type="ECO:0000313" key="4">
    <source>
        <dbReference type="WBParaSite" id="ASIM_0000780301-mRNA-1"/>
    </source>
</evidence>
<dbReference type="EMBL" id="UYRR01018567">
    <property type="protein sequence ID" value="VDK29480.1"/>
    <property type="molecule type" value="Genomic_DNA"/>
</dbReference>
<evidence type="ECO:0000256" key="1">
    <source>
        <dbReference type="SAM" id="MobiDB-lite"/>
    </source>
</evidence>
<dbReference type="Proteomes" id="UP000267096">
    <property type="component" value="Unassembled WGS sequence"/>
</dbReference>
<gene>
    <name evidence="2" type="ORF">ASIM_LOCUS7564</name>
</gene>
<evidence type="ECO:0000313" key="2">
    <source>
        <dbReference type="EMBL" id="VDK29480.1"/>
    </source>
</evidence>
<feature type="compositionally biased region" description="Low complexity" evidence="1">
    <location>
        <begin position="26"/>
        <end position="35"/>
    </location>
</feature>
<dbReference type="AlphaFoldDB" id="A0A0M3JJI2"/>
<organism evidence="4">
    <name type="scientific">Anisakis simplex</name>
    <name type="common">Herring worm</name>
    <dbReference type="NCBI Taxonomy" id="6269"/>
    <lineage>
        <taxon>Eukaryota</taxon>
        <taxon>Metazoa</taxon>
        <taxon>Ecdysozoa</taxon>
        <taxon>Nematoda</taxon>
        <taxon>Chromadorea</taxon>
        <taxon>Rhabditida</taxon>
        <taxon>Spirurina</taxon>
        <taxon>Ascaridomorpha</taxon>
        <taxon>Ascaridoidea</taxon>
        <taxon>Anisakidae</taxon>
        <taxon>Anisakis</taxon>
        <taxon>Anisakis simplex complex</taxon>
    </lineage>
</organism>